<protein>
    <submittedName>
        <fullName evidence="2">Uncharacterized protein</fullName>
    </submittedName>
</protein>
<evidence type="ECO:0000256" key="1">
    <source>
        <dbReference type="SAM" id="Phobius"/>
    </source>
</evidence>
<keyword evidence="1" id="KW-0812">Transmembrane</keyword>
<dbReference type="EMBL" id="FTOL01000001">
    <property type="protein sequence ID" value="SIS60121.1"/>
    <property type="molecule type" value="Genomic_DNA"/>
</dbReference>
<feature type="transmembrane region" description="Helical" evidence="1">
    <location>
        <begin position="217"/>
        <end position="238"/>
    </location>
</feature>
<feature type="transmembrane region" description="Helical" evidence="1">
    <location>
        <begin position="180"/>
        <end position="202"/>
    </location>
</feature>
<keyword evidence="3" id="KW-1185">Reference proteome</keyword>
<reference evidence="3" key="1">
    <citation type="submission" date="2017-01" db="EMBL/GenBank/DDBJ databases">
        <authorList>
            <person name="Varghese N."/>
            <person name="Submissions S."/>
        </authorList>
    </citation>
    <scope>NUCLEOTIDE SEQUENCE [LARGE SCALE GENOMIC DNA]</scope>
    <source>
        <strain evidence="3">DSM 18017</strain>
    </source>
</reference>
<dbReference type="RefSeq" id="WP_076549534.1">
    <property type="nucleotide sequence ID" value="NZ_FTOL01000001.1"/>
</dbReference>
<feature type="transmembrane region" description="Helical" evidence="1">
    <location>
        <begin position="52"/>
        <end position="75"/>
    </location>
</feature>
<accession>A0A1N7KEV8</accession>
<evidence type="ECO:0000313" key="3">
    <source>
        <dbReference type="Proteomes" id="UP000186744"/>
    </source>
</evidence>
<dbReference type="Proteomes" id="UP000186744">
    <property type="component" value="Unassembled WGS sequence"/>
</dbReference>
<dbReference type="OrthoDB" id="799595at2"/>
<sequence>MKKKDKIIEFIANNGQKLLVLLALIFATIQIASILENDTKYKNLINLFSNQYFIIAIIIIATVTILIPFIVKFLYNDRNSKREEVLKNHINQLRESRRIHDLITNKISEVMDKNNNIHELENSLQRRIESNFEESILKKVESKLELTITNSVLNKKINSELTPLVANTIKYIHTIQRNSIINLSIGITGSIFAILTLGFSLLSNHKYNNIEDFSIQIIPRVTFAIFIQLFSFFFLRLYKNNLEDGKYFQNELTNLSAKCSALKIAVLTKNIEKQSEILSNLSQIERNFKIQKEETLLTIEKAKIEKEYDVEILNTFKDFLKSPKKE</sequence>
<keyword evidence="1" id="KW-1133">Transmembrane helix</keyword>
<proteinExistence type="predicted"/>
<gene>
    <name evidence="2" type="ORF">SAMN05421786_101425</name>
</gene>
<evidence type="ECO:0000313" key="2">
    <source>
        <dbReference type="EMBL" id="SIS60121.1"/>
    </source>
</evidence>
<keyword evidence="1" id="KW-0472">Membrane</keyword>
<dbReference type="AlphaFoldDB" id="A0A1N7KEV8"/>
<name>A0A1N7KEV8_9FLAO</name>
<organism evidence="2 3">
    <name type="scientific">Chryseobacterium ureilyticum</name>
    <dbReference type="NCBI Taxonomy" id="373668"/>
    <lineage>
        <taxon>Bacteria</taxon>
        <taxon>Pseudomonadati</taxon>
        <taxon>Bacteroidota</taxon>
        <taxon>Flavobacteriia</taxon>
        <taxon>Flavobacteriales</taxon>
        <taxon>Weeksellaceae</taxon>
        <taxon>Chryseobacterium group</taxon>
        <taxon>Chryseobacterium</taxon>
    </lineage>
</organism>